<sequence>MVRYRVFTESKKFVVTNNVILYSSLIVGFLLFILQKYVFSYFLIPEKILGFILLSIWLIGIFFVIFFSWHTYEPLKGKLDSFLELHENYIVVKKDIFF</sequence>
<accession>A0A0Q0RRY8</accession>
<dbReference type="STRING" id="362413.RC62_1004"/>
<dbReference type="GeneID" id="29645633"/>
<protein>
    <submittedName>
        <fullName evidence="2">Uncharacterized protein</fullName>
    </submittedName>
</protein>
<name>A0A0Q0RRY8_9FLAO</name>
<dbReference type="PATRIC" id="fig|362413.3.peg.977"/>
<reference evidence="2 3" key="1">
    <citation type="submission" date="2014-09" db="EMBL/GenBank/DDBJ databases">
        <title>Genome sequence of Flavobacterium aquidurense RC62.</title>
        <authorList>
            <person name="Kim J.F."/>
            <person name="Kwak M.-J."/>
        </authorList>
    </citation>
    <scope>NUCLEOTIDE SEQUENCE [LARGE SCALE GENOMIC DNA]</scope>
    <source>
        <strain evidence="2 3">RC62</strain>
    </source>
</reference>
<dbReference type="EMBL" id="JRLF01000012">
    <property type="protein sequence ID" value="KQB39323.1"/>
    <property type="molecule type" value="Genomic_DNA"/>
</dbReference>
<feature type="transmembrane region" description="Helical" evidence="1">
    <location>
        <begin position="20"/>
        <end position="42"/>
    </location>
</feature>
<comment type="caution">
    <text evidence="2">The sequence shown here is derived from an EMBL/GenBank/DDBJ whole genome shotgun (WGS) entry which is preliminary data.</text>
</comment>
<evidence type="ECO:0000313" key="2">
    <source>
        <dbReference type="EMBL" id="KQB39323.1"/>
    </source>
</evidence>
<proteinExistence type="predicted"/>
<keyword evidence="1" id="KW-0812">Transmembrane</keyword>
<organism evidence="2 3">
    <name type="scientific">Flavobacterium aquidurense</name>
    <dbReference type="NCBI Taxonomy" id="362413"/>
    <lineage>
        <taxon>Bacteria</taxon>
        <taxon>Pseudomonadati</taxon>
        <taxon>Bacteroidota</taxon>
        <taxon>Flavobacteriia</taxon>
        <taxon>Flavobacteriales</taxon>
        <taxon>Flavobacteriaceae</taxon>
        <taxon>Flavobacterium</taxon>
    </lineage>
</organism>
<evidence type="ECO:0000256" key="1">
    <source>
        <dbReference type="SAM" id="Phobius"/>
    </source>
</evidence>
<feature type="transmembrane region" description="Helical" evidence="1">
    <location>
        <begin position="48"/>
        <end position="69"/>
    </location>
</feature>
<keyword evidence="1" id="KW-1133">Transmembrane helix</keyword>
<dbReference type="Proteomes" id="UP000050443">
    <property type="component" value="Unassembled WGS sequence"/>
</dbReference>
<evidence type="ECO:0000313" key="3">
    <source>
        <dbReference type="Proteomes" id="UP000050443"/>
    </source>
</evidence>
<keyword evidence="1" id="KW-0472">Membrane</keyword>
<dbReference type="AlphaFoldDB" id="A0A0Q0RRY8"/>
<gene>
    <name evidence="2" type="ORF">RC62_1004</name>
</gene>